<dbReference type="Proteomes" id="UP000326953">
    <property type="component" value="Unassembled WGS sequence"/>
</dbReference>
<comment type="cofactor">
    <cofactor evidence="1 6">
        <name>FAD</name>
        <dbReference type="ChEBI" id="CHEBI:57692"/>
    </cofactor>
</comment>
<dbReference type="InterPro" id="IPR037069">
    <property type="entry name" value="AcylCoA_DH/ox_N_sf"/>
</dbReference>
<evidence type="ECO:0000313" key="10">
    <source>
        <dbReference type="EMBL" id="VVM67817.1"/>
    </source>
</evidence>
<feature type="domain" description="Acyl-CoA dehydrogenase/oxidase C-terminal" evidence="7">
    <location>
        <begin position="238"/>
        <end position="386"/>
    </location>
</feature>
<dbReference type="Pfam" id="PF02771">
    <property type="entry name" value="Acyl-CoA_dh_N"/>
    <property type="match status" value="1"/>
</dbReference>
<dbReference type="EC" id="1.3.99.-" evidence="10"/>
<reference evidence="10 11" key="1">
    <citation type="submission" date="2019-09" db="EMBL/GenBank/DDBJ databases">
        <authorList>
            <person name="Chandra G."/>
            <person name="Truman W A."/>
        </authorList>
    </citation>
    <scope>NUCLEOTIDE SEQUENCE [LARGE SCALE GENOMIC DNA]</scope>
    <source>
        <strain evidence="10">PS662</strain>
    </source>
</reference>
<evidence type="ECO:0000259" key="9">
    <source>
        <dbReference type="Pfam" id="PF02771"/>
    </source>
</evidence>
<evidence type="ECO:0000313" key="11">
    <source>
        <dbReference type="Proteomes" id="UP000326953"/>
    </source>
</evidence>
<dbReference type="Pfam" id="PF00441">
    <property type="entry name" value="Acyl-CoA_dh_1"/>
    <property type="match status" value="1"/>
</dbReference>
<dbReference type="Gene3D" id="2.40.110.10">
    <property type="entry name" value="Butyryl-CoA Dehydrogenase, subunit A, domain 2"/>
    <property type="match status" value="1"/>
</dbReference>
<dbReference type="InterPro" id="IPR009075">
    <property type="entry name" value="AcylCo_DH/oxidase_C"/>
</dbReference>
<dbReference type="InterPro" id="IPR009100">
    <property type="entry name" value="AcylCoA_DH/oxidase_NM_dom_sf"/>
</dbReference>
<gene>
    <name evidence="10" type="ORF">PS662_01643</name>
</gene>
<evidence type="ECO:0000259" key="7">
    <source>
        <dbReference type="Pfam" id="PF00441"/>
    </source>
</evidence>
<dbReference type="RefSeq" id="WP_150710493.1">
    <property type="nucleotide sequence ID" value="NZ_CABVHK010000004.1"/>
</dbReference>
<dbReference type="InterPro" id="IPR036250">
    <property type="entry name" value="AcylCo_DH-like_C"/>
</dbReference>
<feature type="domain" description="Acyl-CoA oxidase/dehydrogenase middle" evidence="8">
    <location>
        <begin position="130"/>
        <end position="225"/>
    </location>
</feature>
<organism evidence="10 11">
    <name type="scientific">Pseudomonas fluorescens</name>
    <dbReference type="NCBI Taxonomy" id="294"/>
    <lineage>
        <taxon>Bacteria</taxon>
        <taxon>Pseudomonadati</taxon>
        <taxon>Pseudomonadota</taxon>
        <taxon>Gammaproteobacteria</taxon>
        <taxon>Pseudomonadales</taxon>
        <taxon>Pseudomonadaceae</taxon>
        <taxon>Pseudomonas</taxon>
    </lineage>
</organism>
<dbReference type="OrthoDB" id="9769473at2"/>
<dbReference type="InterPro" id="IPR013786">
    <property type="entry name" value="AcylCoA_DH/ox_N"/>
</dbReference>
<evidence type="ECO:0000256" key="4">
    <source>
        <dbReference type="ARBA" id="ARBA00022827"/>
    </source>
</evidence>
<proteinExistence type="inferred from homology"/>
<comment type="similarity">
    <text evidence="2 6">Belongs to the acyl-CoA dehydrogenase family.</text>
</comment>
<dbReference type="InterPro" id="IPR006091">
    <property type="entry name" value="Acyl-CoA_Oxase/DH_mid-dom"/>
</dbReference>
<evidence type="ECO:0000256" key="3">
    <source>
        <dbReference type="ARBA" id="ARBA00022630"/>
    </source>
</evidence>
<dbReference type="Pfam" id="PF02770">
    <property type="entry name" value="Acyl-CoA_dh_M"/>
    <property type="match status" value="1"/>
</dbReference>
<keyword evidence="5 6" id="KW-0560">Oxidoreductase</keyword>
<evidence type="ECO:0000259" key="8">
    <source>
        <dbReference type="Pfam" id="PF02770"/>
    </source>
</evidence>
<evidence type="ECO:0000256" key="1">
    <source>
        <dbReference type="ARBA" id="ARBA00001974"/>
    </source>
</evidence>
<keyword evidence="3 6" id="KW-0285">Flavoprotein</keyword>
<dbReference type="GO" id="GO:0050660">
    <property type="term" value="F:flavin adenine dinucleotide binding"/>
    <property type="evidence" value="ECO:0007669"/>
    <property type="project" value="InterPro"/>
</dbReference>
<dbReference type="InterPro" id="IPR052161">
    <property type="entry name" value="Mycobact_Acyl-CoA_DH"/>
</dbReference>
<evidence type="ECO:0000256" key="6">
    <source>
        <dbReference type="RuleBase" id="RU362125"/>
    </source>
</evidence>
<keyword evidence="4 6" id="KW-0274">FAD</keyword>
<dbReference type="InterPro" id="IPR046373">
    <property type="entry name" value="Acyl-CoA_Oxase/DH_mid-dom_sf"/>
</dbReference>
<dbReference type="Gene3D" id="1.20.140.10">
    <property type="entry name" value="Butyryl-CoA Dehydrogenase, subunit A, domain 3"/>
    <property type="match status" value="1"/>
</dbReference>
<dbReference type="AlphaFoldDB" id="A0A5E6RGM5"/>
<sequence length="397" mass="43766">MKIGFSRADEAFREEVAQWMAEHLCGAFAPLRFRGGPGDEHSFPEERKAWERELAAGAWIGVGWSKEHGGRGLSISQQVIFHEEYARAGGPGRMGHIGEGLVGPTLAAFGTPAQQRCLLPGILDGSHFWCQGYSEPGAGSDLANVQTRAKLAESGDHWLITGQKVWTSLAHEADWCFVLARTEPGSQGHHGLSFLLVPMAQDSIRVQPIQQLTGTSEFNEVFFEQTVTHADNLIGQPGDGWKIAMALLGFERGVSTLGQQMQFHNELDEVIRIARANGAARDPLLRQRIAQAWAGLKVLRYNSLRMLSGPQDGNLGREAMIYKLAWSTWHSDLGKLAMDVLGDDAEILDAAPYQLNRLQSLFLFTRADTIYGGSNEIQRNVIAERALGMPREPRITN</sequence>
<dbReference type="SUPFAM" id="SSF47203">
    <property type="entry name" value="Acyl-CoA dehydrogenase C-terminal domain-like"/>
    <property type="match status" value="1"/>
</dbReference>
<feature type="domain" description="Acyl-CoA dehydrogenase/oxidase N-terminal" evidence="9">
    <location>
        <begin position="9"/>
        <end position="125"/>
    </location>
</feature>
<name>A0A5E6RGM5_PSEFL</name>
<dbReference type="EMBL" id="CABVHK010000004">
    <property type="protein sequence ID" value="VVM67817.1"/>
    <property type="molecule type" value="Genomic_DNA"/>
</dbReference>
<accession>A0A5E6RGM5</accession>
<protein>
    <submittedName>
        <fullName evidence="10">Acyl-CoA dehydrogenase FadE17</fullName>
        <ecNumber evidence="10">1.3.99.-</ecNumber>
    </submittedName>
</protein>
<dbReference type="Gene3D" id="1.10.540.10">
    <property type="entry name" value="Acyl-CoA dehydrogenase/oxidase, N-terminal domain"/>
    <property type="match status" value="1"/>
</dbReference>
<dbReference type="GO" id="GO:0005886">
    <property type="term" value="C:plasma membrane"/>
    <property type="evidence" value="ECO:0007669"/>
    <property type="project" value="TreeGrafter"/>
</dbReference>
<dbReference type="PANTHER" id="PTHR43292">
    <property type="entry name" value="ACYL-COA DEHYDROGENASE"/>
    <property type="match status" value="1"/>
</dbReference>
<dbReference type="PANTHER" id="PTHR43292:SF3">
    <property type="entry name" value="ACYL-COA DEHYDROGENASE FADE29"/>
    <property type="match status" value="1"/>
</dbReference>
<dbReference type="GO" id="GO:0016627">
    <property type="term" value="F:oxidoreductase activity, acting on the CH-CH group of donors"/>
    <property type="evidence" value="ECO:0007669"/>
    <property type="project" value="InterPro"/>
</dbReference>
<dbReference type="SUPFAM" id="SSF56645">
    <property type="entry name" value="Acyl-CoA dehydrogenase NM domain-like"/>
    <property type="match status" value="1"/>
</dbReference>
<evidence type="ECO:0000256" key="2">
    <source>
        <dbReference type="ARBA" id="ARBA00009347"/>
    </source>
</evidence>
<evidence type="ECO:0000256" key="5">
    <source>
        <dbReference type="ARBA" id="ARBA00023002"/>
    </source>
</evidence>